<evidence type="ECO:0000313" key="3">
    <source>
        <dbReference type="Proteomes" id="UP000739538"/>
    </source>
</evidence>
<dbReference type="EMBL" id="JAGQHS010000022">
    <property type="protein sequence ID" value="MCA9755412.1"/>
    <property type="molecule type" value="Genomic_DNA"/>
</dbReference>
<reference evidence="2" key="1">
    <citation type="submission" date="2020-04" db="EMBL/GenBank/DDBJ databases">
        <authorList>
            <person name="Zhang T."/>
        </authorList>
    </citation>
    <scope>NUCLEOTIDE SEQUENCE</scope>
    <source>
        <strain evidence="2">HKST-UBA02</strain>
    </source>
</reference>
<dbReference type="AlphaFoldDB" id="A0A956NAV4"/>
<dbReference type="Pfam" id="PF13860">
    <property type="entry name" value="FlgD_ig"/>
    <property type="match status" value="1"/>
</dbReference>
<name>A0A956NAV4_UNCEI</name>
<reference evidence="2" key="2">
    <citation type="journal article" date="2021" name="Microbiome">
        <title>Successional dynamics and alternative stable states in a saline activated sludge microbial community over 9 years.</title>
        <authorList>
            <person name="Wang Y."/>
            <person name="Ye J."/>
            <person name="Ju F."/>
            <person name="Liu L."/>
            <person name="Boyd J.A."/>
            <person name="Deng Y."/>
            <person name="Parks D.H."/>
            <person name="Jiang X."/>
            <person name="Yin X."/>
            <person name="Woodcroft B.J."/>
            <person name="Tyson G.W."/>
            <person name="Hugenholtz P."/>
            <person name="Polz M.F."/>
            <person name="Zhang T."/>
        </authorList>
    </citation>
    <scope>NUCLEOTIDE SEQUENCE</scope>
    <source>
        <strain evidence="2">HKST-UBA02</strain>
    </source>
</reference>
<dbReference type="Proteomes" id="UP000739538">
    <property type="component" value="Unassembled WGS sequence"/>
</dbReference>
<dbReference type="InterPro" id="IPR025965">
    <property type="entry name" value="FlgD/Vpr_Ig-like"/>
</dbReference>
<protein>
    <recommendedName>
        <fullName evidence="1">FlgD/Vpr Ig-like domain-containing protein</fullName>
    </recommendedName>
</protein>
<sequence>MQRRATGPAINNIISTSGGVTPIDLSVVMEIVGDQATITGTAELVDNVSLPALQMTLFLVEDPVIDCCDAHGGDTYHSISRGIRSATITPTFGGGAVQAQQTWTVDPAWVSGNLYAVGVVENVAAPRTIHQSAQFRNFLKIEFDQGIASAPNGNGVIEVPGTITNGNEAADLFDLSTSGEEAWTYEFQLSGDPNWYTTATISLASGESRDVTFRVSTDGTVTQANAFLSAAAQNSVFSTSGLLRIFNGSPAILLVDADGNGAYEVPFQDAIPALGYLHDFYQASSGQGPSAVAMTGYDLVVWETGFVVSPMAASVGEGLQEYLNNGGSLLLSSMGFLSSQANTPELRALLGVDSYVSDTKAAQAIGQSGDPISDGTAYALVWPTQSSDRTDTVNPAGTAATVYRNQNGDSNVIRNEPAGGNRIVFSSIQHTAFDAGAQEVAELMISWLAGGQDPADAPESIPTVSKVMGATPNPFSPNTNLSFALSDWAAAQDVSLRIVDAGGRIVQTLVQGRLEPGRHDVSWDGRDATGRSVPSGVYFGLLQTADGDVQTKVTKLSR</sequence>
<gene>
    <name evidence="2" type="ORF">KDA27_06400</name>
</gene>
<dbReference type="Gene3D" id="2.60.40.4070">
    <property type="match status" value="1"/>
</dbReference>
<proteinExistence type="predicted"/>
<comment type="caution">
    <text evidence="2">The sequence shown here is derived from an EMBL/GenBank/DDBJ whole genome shotgun (WGS) entry which is preliminary data.</text>
</comment>
<evidence type="ECO:0000313" key="2">
    <source>
        <dbReference type="EMBL" id="MCA9755412.1"/>
    </source>
</evidence>
<organism evidence="2 3">
    <name type="scientific">Eiseniibacteriota bacterium</name>
    <dbReference type="NCBI Taxonomy" id="2212470"/>
    <lineage>
        <taxon>Bacteria</taxon>
        <taxon>Candidatus Eiseniibacteriota</taxon>
    </lineage>
</organism>
<feature type="domain" description="FlgD/Vpr Ig-like" evidence="1">
    <location>
        <begin position="482"/>
        <end position="538"/>
    </location>
</feature>
<accession>A0A956NAV4</accession>
<evidence type="ECO:0000259" key="1">
    <source>
        <dbReference type="Pfam" id="PF13860"/>
    </source>
</evidence>